<sequence>MVTTDIGGWIIIVLAFTFKTAILGESSDKSGELEKEEHSLFKIVSMQPNAHGGNSSAIVWKFQNNAVDKSKLQLSFTFYWGSARKVASSTMSSFLFSSYSKSAKTTVVEGLRGFA</sequence>
<dbReference type="RefSeq" id="XP_024686060.1">
    <property type="nucleotide sequence ID" value="XM_024825540.1"/>
</dbReference>
<evidence type="ECO:0000256" key="1">
    <source>
        <dbReference type="SAM" id="SignalP"/>
    </source>
</evidence>
<evidence type="ECO:0000313" key="2">
    <source>
        <dbReference type="EMBL" id="PKX97465.1"/>
    </source>
</evidence>
<proteinExistence type="predicted"/>
<accession>A0A2I1CIL0</accession>
<dbReference type="GeneID" id="36532865"/>
<dbReference type="EMBL" id="MSZS01000002">
    <property type="protein sequence ID" value="PKX97465.1"/>
    <property type="molecule type" value="Genomic_DNA"/>
</dbReference>
<organism evidence="2 3">
    <name type="scientific">Aspergillus novofumigatus (strain IBT 16806)</name>
    <dbReference type="NCBI Taxonomy" id="1392255"/>
    <lineage>
        <taxon>Eukaryota</taxon>
        <taxon>Fungi</taxon>
        <taxon>Dikarya</taxon>
        <taxon>Ascomycota</taxon>
        <taxon>Pezizomycotina</taxon>
        <taxon>Eurotiomycetes</taxon>
        <taxon>Eurotiomycetidae</taxon>
        <taxon>Eurotiales</taxon>
        <taxon>Aspergillaceae</taxon>
        <taxon>Aspergillus</taxon>
        <taxon>Aspergillus subgen. Fumigati</taxon>
    </lineage>
</organism>
<dbReference type="Proteomes" id="UP000234474">
    <property type="component" value="Unassembled WGS sequence"/>
</dbReference>
<keyword evidence="3" id="KW-1185">Reference proteome</keyword>
<keyword evidence="1" id="KW-0732">Signal</keyword>
<gene>
    <name evidence="2" type="ORF">P174DRAFT_428901</name>
</gene>
<name>A0A2I1CIL0_ASPN1</name>
<dbReference type="VEuPathDB" id="FungiDB:P174DRAFT_428901"/>
<reference evidence="3" key="1">
    <citation type="journal article" date="2018" name="Proc. Natl. Acad. Sci. U.S.A.">
        <title>Linking secondary metabolites to gene clusters through genome sequencing of six diverse Aspergillus species.</title>
        <authorList>
            <person name="Kaerboelling I."/>
            <person name="Vesth T.C."/>
            <person name="Frisvad J.C."/>
            <person name="Nybo J.L."/>
            <person name="Theobald S."/>
            <person name="Kuo A."/>
            <person name="Bowyer P."/>
            <person name="Matsuda Y."/>
            <person name="Mondo S."/>
            <person name="Lyhne E.K."/>
            <person name="Kogle M.E."/>
            <person name="Clum A."/>
            <person name="Lipzen A."/>
            <person name="Salamov A."/>
            <person name="Ngan C.Y."/>
            <person name="Daum C."/>
            <person name="Chiniquy J."/>
            <person name="Barry K."/>
            <person name="LaButti K."/>
            <person name="Haridas S."/>
            <person name="Simmons B.A."/>
            <person name="Magnuson J.K."/>
            <person name="Mortensen U.H."/>
            <person name="Larsen T.O."/>
            <person name="Grigoriev I.V."/>
            <person name="Baker S.E."/>
            <person name="Andersen M.R."/>
        </authorList>
    </citation>
    <scope>NUCLEOTIDE SEQUENCE [LARGE SCALE GENOMIC DNA]</scope>
    <source>
        <strain evidence="3">IBT 16806</strain>
    </source>
</reference>
<comment type="caution">
    <text evidence="2">The sequence shown here is derived from an EMBL/GenBank/DDBJ whole genome shotgun (WGS) entry which is preliminary data.</text>
</comment>
<protein>
    <submittedName>
        <fullName evidence="2">Uncharacterized protein</fullName>
    </submittedName>
</protein>
<dbReference type="AlphaFoldDB" id="A0A2I1CIL0"/>
<feature type="signal peptide" evidence="1">
    <location>
        <begin position="1"/>
        <end position="24"/>
    </location>
</feature>
<feature type="chain" id="PRO_5014173698" evidence="1">
    <location>
        <begin position="25"/>
        <end position="115"/>
    </location>
</feature>
<evidence type="ECO:0000313" key="3">
    <source>
        <dbReference type="Proteomes" id="UP000234474"/>
    </source>
</evidence>